<accession>A0AAD1VYI6</accession>
<organism evidence="2 3">
    <name type="scientific">Pelobates cultripes</name>
    <name type="common">Western spadefoot toad</name>
    <dbReference type="NCBI Taxonomy" id="61616"/>
    <lineage>
        <taxon>Eukaryota</taxon>
        <taxon>Metazoa</taxon>
        <taxon>Chordata</taxon>
        <taxon>Craniata</taxon>
        <taxon>Vertebrata</taxon>
        <taxon>Euteleostomi</taxon>
        <taxon>Amphibia</taxon>
        <taxon>Batrachia</taxon>
        <taxon>Anura</taxon>
        <taxon>Pelobatoidea</taxon>
        <taxon>Pelobatidae</taxon>
        <taxon>Pelobates</taxon>
    </lineage>
</organism>
<evidence type="ECO:0008006" key="4">
    <source>
        <dbReference type="Google" id="ProtNLM"/>
    </source>
</evidence>
<feature type="compositionally biased region" description="Polar residues" evidence="1">
    <location>
        <begin position="103"/>
        <end position="113"/>
    </location>
</feature>
<name>A0AAD1VYI6_PELCU</name>
<proteinExistence type="predicted"/>
<dbReference type="AlphaFoldDB" id="A0AAD1VYI6"/>
<gene>
    <name evidence="2" type="ORF">PECUL_23A044029</name>
</gene>
<dbReference type="GO" id="GO:0005634">
    <property type="term" value="C:nucleus"/>
    <property type="evidence" value="ECO:0007669"/>
    <property type="project" value="TreeGrafter"/>
</dbReference>
<reference evidence="2" key="1">
    <citation type="submission" date="2022-03" db="EMBL/GenBank/DDBJ databases">
        <authorList>
            <person name="Alioto T."/>
            <person name="Alioto T."/>
            <person name="Gomez Garrido J."/>
        </authorList>
    </citation>
    <scope>NUCLEOTIDE SEQUENCE</scope>
</reference>
<dbReference type="InterPro" id="IPR028278">
    <property type="entry name" value="MRI"/>
</dbReference>
<dbReference type="PANTHER" id="PTHR14566">
    <property type="entry name" value="CELL CYCLE REGULATOR OF NON-HOMOLOGOUS END JOINING"/>
    <property type="match status" value="1"/>
</dbReference>
<evidence type="ECO:0000256" key="1">
    <source>
        <dbReference type="SAM" id="MobiDB-lite"/>
    </source>
</evidence>
<protein>
    <recommendedName>
        <fullName evidence="4">Cell cycle regulator of NHEJ</fullName>
    </recommendedName>
</protein>
<sequence length="133" mass="15211">MEGDGSIVKKRVLPQWMTEEKVNRTSQRDVKRKKIISSRNRTVYCLNEMELVDYAVEIINKSKKQLGKEERNTKMIPEDVEIAETPPSPVSVSQSPKLPVSPATNYETTTMASGTYPENDDDPLKFVREIFFS</sequence>
<dbReference type="Proteomes" id="UP001295444">
    <property type="component" value="Chromosome 03"/>
</dbReference>
<evidence type="ECO:0000313" key="3">
    <source>
        <dbReference type="Proteomes" id="UP001295444"/>
    </source>
</evidence>
<dbReference type="PANTHER" id="PTHR14566:SF0">
    <property type="entry name" value="CELL CYCLE REGULATOR OF NON-HOMOLOGOUS END JOINING"/>
    <property type="match status" value="1"/>
</dbReference>
<dbReference type="EMBL" id="OW240914">
    <property type="protein sequence ID" value="CAH2276632.1"/>
    <property type="molecule type" value="Genomic_DNA"/>
</dbReference>
<dbReference type="GO" id="GO:0006303">
    <property type="term" value="P:double-strand break repair via nonhomologous end joining"/>
    <property type="evidence" value="ECO:0007669"/>
    <property type="project" value="TreeGrafter"/>
</dbReference>
<feature type="compositionally biased region" description="Low complexity" evidence="1">
    <location>
        <begin position="90"/>
        <end position="102"/>
    </location>
</feature>
<keyword evidence="3" id="KW-1185">Reference proteome</keyword>
<dbReference type="Pfam" id="PF15325">
    <property type="entry name" value="MRI"/>
    <property type="match status" value="1"/>
</dbReference>
<feature type="region of interest" description="Disordered" evidence="1">
    <location>
        <begin position="84"/>
        <end position="120"/>
    </location>
</feature>
<dbReference type="GO" id="GO:0005737">
    <property type="term" value="C:cytoplasm"/>
    <property type="evidence" value="ECO:0007669"/>
    <property type="project" value="TreeGrafter"/>
</dbReference>
<evidence type="ECO:0000313" key="2">
    <source>
        <dbReference type="EMBL" id="CAH2276632.1"/>
    </source>
</evidence>
<dbReference type="GO" id="GO:2001033">
    <property type="term" value="P:negative regulation of double-strand break repair via nonhomologous end joining"/>
    <property type="evidence" value="ECO:0007669"/>
    <property type="project" value="InterPro"/>
</dbReference>